<keyword evidence="3" id="KW-1185">Reference proteome</keyword>
<keyword evidence="1" id="KW-0472">Membrane</keyword>
<dbReference type="KEGG" id="daa:AKL17_1337"/>
<proteinExistence type="predicted"/>
<accession>A0A159Z0X9</accession>
<dbReference type="Proteomes" id="UP000076128">
    <property type="component" value="Chromosome"/>
</dbReference>
<dbReference type="EMBL" id="CP012661">
    <property type="protein sequence ID" value="AMY68592.1"/>
    <property type="molecule type" value="Genomic_DNA"/>
</dbReference>
<protein>
    <submittedName>
        <fullName evidence="2">Uncharacterized protein</fullName>
    </submittedName>
</protein>
<evidence type="ECO:0000313" key="3">
    <source>
        <dbReference type="Proteomes" id="UP000076128"/>
    </source>
</evidence>
<gene>
    <name evidence="2" type="ORF">AKL17_1337</name>
</gene>
<keyword evidence="1" id="KW-0812">Transmembrane</keyword>
<feature type="transmembrane region" description="Helical" evidence="1">
    <location>
        <begin position="6"/>
        <end position="29"/>
    </location>
</feature>
<name>A0A159Z0X9_9RHOB</name>
<dbReference type="AlphaFoldDB" id="A0A159Z0X9"/>
<reference evidence="2 3" key="1">
    <citation type="submission" date="2015-09" db="EMBL/GenBank/DDBJ databases">
        <title>Complete genome sequence of Defluviimonas alba cai42t isolated from an oilfield in Xinjiang.</title>
        <authorList>
            <person name="Geng S."/>
            <person name="Pan X."/>
            <person name="Wu X."/>
        </authorList>
    </citation>
    <scope>NUCLEOTIDE SEQUENCE [LARGE SCALE GENOMIC DNA]</scope>
    <source>
        <strain evidence="3">cai42</strain>
    </source>
</reference>
<sequence length="31" mass="3186">MAAKASGWWIAAAAPLGLAVWVGLGWLLFAS</sequence>
<keyword evidence="1" id="KW-1133">Transmembrane helix</keyword>
<organism evidence="2 3">
    <name type="scientific">Frigidibacter mobilis</name>
    <dbReference type="NCBI Taxonomy" id="1335048"/>
    <lineage>
        <taxon>Bacteria</taxon>
        <taxon>Pseudomonadati</taxon>
        <taxon>Pseudomonadota</taxon>
        <taxon>Alphaproteobacteria</taxon>
        <taxon>Rhodobacterales</taxon>
        <taxon>Paracoccaceae</taxon>
        <taxon>Frigidibacter</taxon>
    </lineage>
</organism>
<evidence type="ECO:0000256" key="1">
    <source>
        <dbReference type="SAM" id="Phobius"/>
    </source>
</evidence>
<evidence type="ECO:0000313" key="2">
    <source>
        <dbReference type="EMBL" id="AMY68592.1"/>
    </source>
</evidence>